<keyword evidence="2" id="KW-1185">Reference proteome</keyword>
<dbReference type="AlphaFoldDB" id="A0AAE0HTC8"/>
<reference evidence="1" key="1">
    <citation type="journal article" date="2023" name="Mol. Phylogenet. Evol.">
        <title>Genome-scale phylogeny and comparative genomics of the fungal order Sordariales.</title>
        <authorList>
            <person name="Hensen N."/>
            <person name="Bonometti L."/>
            <person name="Westerberg I."/>
            <person name="Brannstrom I.O."/>
            <person name="Guillou S."/>
            <person name="Cros-Aarteil S."/>
            <person name="Calhoun S."/>
            <person name="Haridas S."/>
            <person name="Kuo A."/>
            <person name="Mondo S."/>
            <person name="Pangilinan J."/>
            <person name="Riley R."/>
            <person name="LaButti K."/>
            <person name="Andreopoulos B."/>
            <person name="Lipzen A."/>
            <person name="Chen C."/>
            <person name="Yan M."/>
            <person name="Daum C."/>
            <person name="Ng V."/>
            <person name="Clum A."/>
            <person name="Steindorff A."/>
            <person name="Ohm R.A."/>
            <person name="Martin F."/>
            <person name="Silar P."/>
            <person name="Natvig D.O."/>
            <person name="Lalanne C."/>
            <person name="Gautier V."/>
            <person name="Ament-Velasquez S.L."/>
            <person name="Kruys A."/>
            <person name="Hutchinson M.I."/>
            <person name="Powell A.J."/>
            <person name="Barry K."/>
            <person name="Miller A.N."/>
            <person name="Grigoriev I.V."/>
            <person name="Debuchy R."/>
            <person name="Gladieux P."/>
            <person name="Hiltunen Thoren M."/>
            <person name="Johannesson H."/>
        </authorList>
    </citation>
    <scope>NUCLEOTIDE SEQUENCE</scope>
    <source>
        <strain evidence="1">CBS 118394</strain>
    </source>
</reference>
<feature type="non-terminal residue" evidence="1">
    <location>
        <position position="1"/>
    </location>
</feature>
<reference evidence="1" key="2">
    <citation type="submission" date="2023-06" db="EMBL/GenBank/DDBJ databases">
        <authorList>
            <consortium name="Lawrence Berkeley National Laboratory"/>
            <person name="Haridas S."/>
            <person name="Hensen N."/>
            <person name="Bonometti L."/>
            <person name="Westerberg I."/>
            <person name="Brannstrom I.O."/>
            <person name="Guillou S."/>
            <person name="Cros-Aarteil S."/>
            <person name="Calhoun S."/>
            <person name="Kuo A."/>
            <person name="Mondo S."/>
            <person name="Pangilinan J."/>
            <person name="Riley R."/>
            <person name="Labutti K."/>
            <person name="Andreopoulos B."/>
            <person name="Lipzen A."/>
            <person name="Chen C."/>
            <person name="Yanf M."/>
            <person name="Daum C."/>
            <person name="Ng V."/>
            <person name="Clum A."/>
            <person name="Steindorff A."/>
            <person name="Ohm R."/>
            <person name="Martin F."/>
            <person name="Silar P."/>
            <person name="Natvig D."/>
            <person name="Lalanne C."/>
            <person name="Gautier V."/>
            <person name="Ament-Velasquez S.L."/>
            <person name="Kruys A."/>
            <person name="Hutchinson M.I."/>
            <person name="Powell A.J."/>
            <person name="Barry K."/>
            <person name="Miller A.N."/>
            <person name="Grigoriev I.V."/>
            <person name="Debuchy R."/>
            <person name="Gladieux P."/>
            <person name="Thoren M.H."/>
            <person name="Johannesson H."/>
        </authorList>
    </citation>
    <scope>NUCLEOTIDE SEQUENCE</scope>
    <source>
        <strain evidence="1">CBS 118394</strain>
    </source>
</reference>
<dbReference type="Gene3D" id="3.40.50.720">
    <property type="entry name" value="NAD(P)-binding Rossmann-like Domain"/>
    <property type="match status" value="1"/>
</dbReference>
<name>A0AAE0HTC8_9PEZI</name>
<comment type="caution">
    <text evidence="1">The sequence shown here is derived from an EMBL/GenBank/DDBJ whole genome shotgun (WGS) entry which is preliminary data.</text>
</comment>
<proteinExistence type="predicted"/>
<dbReference type="SUPFAM" id="SSF51735">
    <property type="entry name" value="NAD(P)-binding Rossmann-fold domains"/>
    <property type="match status" value="1"/>
</dbReference>
<evidence type="ECO:0000313" key="1">
    <source>
        <dbReference type="EMBL" id="KAK3312254.1"/>
    </source>
</evidence>
<dbReference type="InterPro" id="IPR036291">
    <property type="entry name" value="NAD(P)-bd_dom_sf"/>
</dbReference>
<gene>
    <name evidence="1" type="ORF">B0H66DRAFT_485641</name>
</gene>
<evidence type="ECO:0000313" key="2">
    <source>
        <dbReference type="Proteomes" id="UP001283341"/>
    </source>
</evidence>
<dbReference type="EMBL" id="JAUEDM010000009">
    <property type="protein sequence ID" value="KAK3312254.1"/>
    <property type="molecule type" value="Genomic_DNA"/>
</dbReference>
<accession>A0AAE0HTC8</accession>
<organism evidence="1 2">
    <name type="scientific">Apodospora peruviana</name>
    <dbReference type="NCBI Taxonomy" id="516989"/>
    <lineage>
        <taxon>Eukaryota</taxon>
        <taxon>Fungi</taxon>
        <taxon>Dikarya</taxon>
        <taxon>Ascomycota</taxon>
        <taxon>Pezizomycotina</taxon>
        <taxon>Sordariomycetes</taxon>
        <taxon>Sordariomycetidae</taxon>
        <taxon>Sordariales</taxon>
        <taxon>Lasiosphaeriaceae</taxon>
        <taxon>Apodospora</taxon>
    </lineage>
</organism>
<sequence length="107" mass="12208">SVYHVDVKDVAELHVAAVLDPEVNGERLQAWAENTNWNEVLAVLRKQYPERDWLPDIESLPKDEKLSITAHFTQPLALLKKWAGQDGWISLEQTLKDNMKGIDAFAK</sequence>
<dbReference type="Proteomes" id="UP001283341">
    <property type="component" value="Unassembled WGS sequence"/>
</dbReference>
<protein>
    <submittedName>
        <fullName evidence="1">Uncharacterized protein</fullName>
    </submittedName>
</protein>